<organism evidence="3 4">
    <name type="scientific">Pseudoduganella buxea</name>
    <dbReference type="NCBI Taxonomy" id="1949069"/>
    <lineage>
        <taxon>Bacteria</taxon>
        <taxon>Pseudomonadati</taxon>
        <taxon>Pseudomonadota</taxon>
        <taxon>Betaproteobacteria</taxon>
        <taxon>Burkholderiales</taxon>
        <taxon>Oxalobacteraceae</taxon>
        <taxon>Telluria group</taxon>
        <taxon>Pseudoduganella</taxon>
    </lineage>
</organism>
<reference evidence="3 4" key="3">
    <citation type="submission" date="2019-11" db="EMBL/GenBank/DDBJ databases">
        <title>Type strains purchased from KCTC, JCM and DSMZ.</title>
        <authorList>
            <person name="Lu H."/>
        </authorList>
    </citation>
    <scope>NUCLEOTIDE SEQUENCE [LARGE SCALE GENOMIC DNA]</scope>
    <source>
        <strain evidence="3 4">KCTC 52429</strain>
    </source>
</reference>
<reference evidence="5" key="2">
    <citation type="journal article" date="2019" name="Int. J. Syst. Evol. Microbiol.">
        <title>The Global Catalogue of Microorganisms (GCM) 10K type strain sequencing project: providing services to taxonomists for standard genome sequencing and annotation.</title>
        <authorList>
            <consortium name="The Broad Institute Genomics Platform"/>
            <consortium name="The Broad Institute Genome Sequencing Center for Infectious Disease"/>
            <person name="Wu L."/>
            <person name="Ma J."/>
        </authorList>
    </citation>
    <scope>NUCLEOTIDE SEQUENCE [LARGE SCALE GENOMIC DNA]</scope>
    <source>
        <strain evidence="5">CGMCC 1.15931</strain>
    </source>
</reference>
<reference evidence="2" key="1">
    <citation type="journal article" date="2014" name="Int. J. Syst. Evol. Microbiol.">
        <title>Complete genome of a new Firmicutes species belonging to the dominant human colonic microbiota ('Ruminococcus bicirculans') reveals two chromosomes and a selective capacity to utilize plant glucans.</title>
        <authorList>
            <consortium name="NISC Comparative Sequencing Program"/>
            <person name="Wegmann U."/>
            <person name="Louis P."/>
            <person name="Goesmann A."/>
            <person name="Henrissat B."/>
            <person name="Duncan S.H."/>
            <person name="Flint H.J."/>
        </authorList>
    </citation>
    <scope>NUCLEOTIDE SEQUENCE</scope>
    <source>
        <strain evidence="2">CGMCC 1.15931</strain>
    </source>
</reference>
<protein>
    <submittedName>
        <fullName evidence="3">Uncharacterized protein</fullName>
    </submittedName>
</protein>
<evidence type="ECO:0000313" key="3">
    <source>
        <dbReference type="EMBL" id="MTV51339.1"/>
    </source>
</evidence>
<dbReference type="RefSeq" id="WP_155468704.1">
    <property type="nucleotide sequence ID" value="NZ_BMKG01000014.1"/>
</dbReference>
<evidence type="ECO:0000313" key="5">
    <source>
        <dbReference type="Proteomes" id="UP000622638"/>
    </source>
</evidence>
<reference evidence="2" key="4">
    <citation type="submission" date="2024-05" db="EMBL/GenBank/DDBJ databases">
        <authorList>
            <person name="Sun Q."/>
            <person name="Zhou Y."/>
        </authorList>
    </citation>
    <scope>NUCLEOTIDE SEQUENCE</scope>
    <source>
        <strain evidence="2">CGMCC 1.15931</strain>
    </source>
</reference>
<keyword evidence="5" id="KW-1185">Reference proteome</keyword>
<dbReference type="EMBL" id="WNKZ01000002">
    <property type="protein sequence ID" value="MTV51339.1"/>
    <property type="molecule type" value="Genomic_DNA"/>
</dbReference>
<accession>A0A6I3SQX6</accession>
<feature type="region of interest" description="Disordered" evidence="1">
    <location>
        <begin position="195"/>
        <end position="218"/>
    </location>
</feature>
<name>A0A6I3SQX6_9BURK</name>
<feature type="compositionally biased region" description="Low complexity" evidence="1">
    <location>
        <begin position="195"/>
        <end position="217"/>
    </location>
</feature>
<gene>
    <name evidence="2" type="ORF">GCM10011572_33730</name>
    <name evidence="3" type="ORF">GM672_01190</name>
</gene>
<dbReference type="OrthoDB" id="8756642at2"/>
<evidence type="ECO:0000313" key="2">
    <source>
        <dbReference type="EMBL" id="GGC09492.1"/>
    </source>
</evidence>
<sequence>MQELLSQLARLYLHPEVSLPDATPRVIDPVTQEAVRVVVIPFDVQPEHSGADRWAQLCAVANALQGELGLPAPAVSVSGATGFRLWLSFAEPVPVPKAQHFLALLRTAYFDDVTLPAAGVRAPVAFPPGLNGATGKWAAFIHPGMGASFEDEPALDMPPPAMGQVALLQGLDSISPAQLQRAMGILQPDIRQPDVPQPAAEVPPAVQSAQSAQPVQSDTAQGLLLKDATLEDIVRHLHAQNIEPTFRHVLVPR</sequence>
<dbReference type="EMBL" id="BMKG01000014">
    <property type="protein sequence ID" value="GGC09492.1"/>
    <property type="molecule type" value="Genomic_DNA"/>
</dbReference>
<proteinExistence type="predicted"/>
<dbReference type="Proteomes" id="UP000430634">
    <property type="component" value="Unassembled WGS sequence"/>
</dbReference>
<dbReference type="Proteomes" id="UP000622638">
    <property type="component" value="Unassembled WGS sequence"/>
</dbReference>
<evidence type="ECO:0000256" key="1">
    <source>
        <dbReference type="SAM" id="MobiDB-lite"/>
    </source>
</evidence>
<comment type="caution">
    <text evidence="3">The sequence shown here is derived from an EMBL/GenBank/DDBJ whole genome shotgun (WGS) entry which is preliminary data.</text>
</comment>
<evidence type="ECO:0000313" key="4">
    <source>
        <dbReference type="Proteomes" id="UP000430634"/>
    </source>
</evidence>
<dbReference type="AlphaFoldDB" id="A0A6I3SQX6"/>